<sequence>MNIILFHYNFIIITTNNSNVWHPLASLAASFANPQVQYPVMLMTLKARPCHGPGGSYVEMKDAEEEEEEEEGRKRVMGE</sequence>
<name>A0A5B7H729_PORTR</name>
<evidence type="ECO:0000313" key="2">
    <source>
        <dbReference type="EMBL" id="MPC64644.1"/>
    </source>
</evidence>
<gene>
    <name evidence="2" type="ORF">E2C01_058762</name>
</gene>
<organism evidence="2 3">
    <name type="scientific">Portunus trituberculatus</name>
    <name type="common">Swimming crab</name>
    <name type="synonym">Neptunus trituberculatus</name>
    <dbReference type="NCBI Taxonomy" id="210409"/>
    <lineage>
        <taxon>Eukaryota</taxon>
        <taxon>Metazoa</taxon>
        <taxon>Ecdysozoa</taxon>
        <taxon>Arthropoda</taxon>
        <taxon>Crustacea</taxon>
        <taxon>Multicrustacea</taxon>
        <taxon>Malacostraca</taxon>
        <taxon>Eumalacostraca</taxon>
        <taxon>Eucarida</taxon>
        <taxon>Decapoda</taxon>
        <taxon>Pleocyemata</taxon>
        <taxon>Brachyura</taxon>
        <taxon>Eubrachyura</taxon>
        <taxon>Portunoidea</taxon>
        <taxon>Portunidae</taxon>
        <taxon>Portuninae</taxon>
        <taxon>Portunus</taxon>
    </lineage>
</organism>
<dbReference type="Proteomes" id="UP000324222">
    <property type="component" value="Unassembled WGS sequence"/>
</dbReference>
<protein>
    <submittedName>
        <fullName evidence="2">Uncharacterized protein</fullName>
    </submittedName>
</protein>
<accession>A0A5B7H729</accession>
<reference evidence="2 3" key="1">
    <citation type="submission" date="2019-05" db="EMBL/GenBank/DDBJ databases">
        <title>Another draft genome of Portunus trituberculatus and its Hox gene families provides insights of decapod evolution.</title>
        <authorList>
            <person name="Jeong J.-H."/>
            <person name="Song I."/>
            <person name="Kim S."/>
            <person name="Choi T."/>
            <person name="Kim D."/>
            <person name="Ryu S."/>
            <person name="Kim W."/>
        </authorList>
    </citation>
    <scope>NUCLEOTIDE SEQUENCE [LARGE SCALE GENOMIC DNA]</scope>
    <source>
        <tissue evidence="2">Muscle</tissue>
    </source>
</reference>
<dbReference type="AlphaFoldDB" id="A0A5B7H729"/>
<evidence type="ECO:0000313" key="3">
    <source>
        <dbReference type="Proteomes" id="UP000324222"/>
    </source>
</evidence>
<feature type="region of interest" description="Disordered" evidence="1">
    <location>
        <begin position="54"/>
        <end position="79"/>
    </location>
</feature>
<proteinExistence type="predicted"/>
<dbReference type="EMBL" id="VSRR010022361">
    <property type="protein sequence ID" value="MPC64644.1"/>
    <property type="molecule type" value="Genomic_DNA"/>
</dbReference>
<comment type="caution">
    <text evidence="2">The sequence shown here is derived from an EMBL/GenBank/DDBJ whole genome shotgun (WGS) entry which is preliminary data.</text>
</comment>
<evidence type="ECO:0000256" key="1">
    <source>
        <dbReference type="SAM" id="MobiDB-lite"/>
    </source>
</evidence>
<keyword evidence="3" id="KW-1185">Reference proteome</keyword>